<evidence type="ECO:0000256" key="5">
    <source>
        <dbReference type="ARBA" id="ARBA00023136"/>
    </source>
</evidence>
<dbReference type="GO" id="GO:0016020">
    <property type="term" value="C:membrane"/>
    <property type="evidence" value="ECO:0007669"/>
    <property type="project" value="UniProtKB-SubCell"/>
</dbReference>
<dbReference type="InterPro" id="IPR052502">
    <property type="entry name" value="FAM241_domain"/>
</dbReference>
<sequence length="91" mass="10227">MVRILANGDIVQDDDPRVQQTSSGPRNRYGTVNHGENDDPQYHAQSGIFNNGENGPTMFDTWNQKLLELGIPRWNVGTHVVEPLIDRKSVV</sequence>
<evidence type="ECO:0000256" key="2">
    <source>
        <dbReference type="ARBA" id="ARBA00006165"/>
    </source>
</evidence>
<evidence type="ECO:0000256" key="1">
    <source>
        <dbReference type="ARBA" id="ARBA00004167"/>
    </source>
</evidence>
<keyword evidence="4" id="KW-1133">Transmembrane helix</keyword>
<dbReference type="EMBL" id="LR785039">
    <property type="protein sequence ID" value="CAB3244478.1"/>
    <property type="molecule type" value="mRNA"/>
</dbReference>
<dbReference type="AlphaFoldDB" id="A0A6F9DCE9"/>
<protein>
    <submittedName>
        <fullName evidence="8">Uncharacterized protein C10orf35 homolog</fullName>
    </submittedName>
</protein>
<proteinExistence type="evidence at transcript level"/>
<evidence type="ECO:0000256" key="6">
    <source>
        <dbReference type="SAM" id="MobiDB-lite"/>
    </source>
</evidence>
<comment type="subcellular location">
    <subcellularLocation>
        <location evidence="1">Membrane</location>
        <topology evidence="1">Single-pass membrane protein</topology>
    </subcellularLocation>
</comment>
<name>A0A6F9DCE9_9ASCI</name>
<dbReference type="PANTHER" id="PTHR33690:SF3">
    <property type="entry name" value="UBIQUITIN-LIKE DOMAIN-CONTAINING PROTEIN"/>
    <property type="match status" value="1"/>
</dbReference>
<evidence type="ECO:0000313" key="8">
    <source>
        <dbReference type="EMBL" id="CAB3244478.1"/>
    </source>
</evidence>
<dbReference type="PANTHER" id="PTHR33690">
    <property type="entry name" value="DUF4605 DOMAIN-CONTAINING PROTEIN"/>
    <property type="match status" value="1"/>
</dbReference>
<dbReference type="InterPro" id="IPR027953">
    <property type="entry name" value="DUF4605"/>
</dbReference>
<comment type="similarity">
    <text evidence="2">Belongs to the FAM241 family.</text>
</comment>
<dbReference type="Pfam" id="PF15378">
    <property type="entry name" value="DUF4605"/>
    <property type="match status" value="1"/>
</dbReference>
<reference evidence="8" key="1">
    <citation type="submission" date="2020-04" db="EMBL/GenBank/DDBJ databases">
        <authorList>
            <person name="Neveu A P."/>
        </authorList>
    </citation>
    <scope>NUCLEOTIDE SEQUENCE</scope>
    <source>
        <tissue evidence="8">Whole embryo</tissue>
    </source>
</reference>
<evidence type="ECO:0000259" key="7">
    <source>
        <dbReference type="Pfam" id="PF15378"/>
    </source>
</evidence>
<evidence type="ECO:0000256" key="3">
    <source>
        <dbReference type="ARBA" id="ARBA00022692"/>
    </source>
</evidence>
<feature type="compositionally biased region" description="Polar residues" evidence="6">
    <location>
        <begin position="43"/>
        <end position="55"/>
    </location>
</feature>
<evidence type="ECO:0000256" key="4">
    <source>
        <dbReference type="ARBA" id="ARBA00022989"/>
    </source>
</evidence>
<gene>
    <name evidence="8" type="primary">Fam241b</name>
</gene>
<keyword evidence="3" id="KW-0812">Transmembrane</keyword>
<feature type="domain" description="DUF4605" evidence="7">
    <location>
        <begin position="57"/>
        <end position="84"/>
    </location>
</feature>
<feature type="region of interest" description="Disordered" evidence="6">
    <location>
        <begin position="1"/>
        <end position="55"/>
    </location>
</feature>
<accession>A0A6F9DCE9</accession>
<keyword evidence="5" id="KW-0472">Membrane</keyword>
<organism evidence="8">
    <name type="scientific">Phallusia mammillata</name>
    <dbReference type="NCBI Taxonomy" id="59560"/>
    <lineage>
        <taxon>Eukaryota</taxon>
        <taxon>Metazoa</taxon>
        <taxon>Chordata</taxon>
        <taxon>Tunicata</taxon>
        <taxon>Ascidiacea</taxon>
        <taxon>Phlebobranchia</taxon>
        <taxon>Ascidiidae</taxon>
        <taxon>Phallusia</taxon>
    </lineage>
</organism>